<evidence type="ECO:0000313" key="2">
    <source>
        <dbReference type="Proteomes" id="UP000770717"/>
    </source>
</evidence>
<gene>
    <name evidence="1" type="ORF">GDO78_013217</name>
</gene>
<keyword evidence="2" id="KW-1185">Reference proteome</keyword>
<accession>A0A8J6F027</accession>
<dbReference type="Proteomes" id="UP000770717">
    <property type="component" value="Unassembled WGS sequence"/>
</dbReference>
<proteinExistence type="predicted"/>
<comment type="caution">
    <text evidence="1">The sequence shown here is derived from an EMBL/GenBank/DDBJ whole genome shotgun (WGS) entry which is preliminary data.</text>
</comment>
<evidence type="ECO:0000313" key="1">
    <source>
        <dbReference type="EMBL" id="KAG9478096.1"/>
    </source>
</evidence>
<name>A0A8J6F027_ELECQ</name>
<dbReference type="EMBL" id="WNTK01000009">
    <property type="protein sequence ID" value="KAG9478096.1"/>
    <property type="molecule type" value="Genomic_DNA"/>
</dbReference>
<sequence>MDNIGAVNQYRARGIGQGLPRGALRTCLGTTHWTLVRSFTCDKSLYSQQLDLYPWRKVSFHICLSPLKGKLSGLMSSKHLTDSL</sequence>
<reference evidence="1" key="1">
    <citation type="thesis" date="2020" institute="ProQuest LLC" country="789 East Eisenhower Parkway, Ann Arbor, MI, USA">
        <title>Comparative Genomics and Chromosome Evolution.</title>
        <authorList>
            <person name="Mudd A.B."/>
        </authorList>
    </citation>
    <scope>NUCLEOTIDE SEQUENCE</scope>
    <source>
        <strain evidence="1">HN-11 Male</strain>
        <tissue evidence="1">Kidney and liver</tissue>
    </source>
</reference>
<protein>
    <submittedName>
        <fullName evidence="1">Uncharacterized protein</fullName>
    </submittedName>
</protein>
<dbReference type="AlphaFoldDB" id="A0A8J6F027"/>
<organism evidence="1 2">
    <name type="scientific">Eleutherodactylus coqui</name>
    <name type="common">Puerto Rican coqui</name>
    <dbReference type="NCBI Taxonomy" id="57060"/>
    <lineage>
        <taxon>Eukaryota</taxon>
        <taxon>Metazoa</taxon>
        <taxon>Chordata</taxon>
        <taxon>Craniata</taxon>
        <taxon>Vertebrata</taxon>
        <taxon>Euteleostomi</taxon>
        <taxon>Amphibia</taxon>
        <taxon>Batrachia</taxon>
        <taxon>Anura</taxon>
        <taxon>Neobatrachia</taxon>
        <taxon>Hyloidea</taxon>
        <taxon>Eleutherodactylidae</taxon>
        <taxon>Eleutherodactylinae</taxon>
        <taxon>Eleutherodactylus</taxon>
        <taxon>Eleutherodactylus</taxon>
    </lineage>
</organism>